<dbReference type="RefSeq" id="WP_076522640.1">
    <property type="nucleotide sequence ID" value="NZ_CP067140.1"/>
</dbReference>
<reference evidence="3 5" key="1">
    <citation type="submission" date="2017-01" db="EMBL/GenBank/DDBJ databases">
        <authorList>
            <person name="Varghese N."/>
            <person name="Submissions S."/>
        </authorList>
    </citation>
    <scope>NUCLEOTIDE SEQUENCE [LARGE SCALE GENOMIC DNA]</scope>
    <source>
        <strain evidence="3 5">DSM 18447</strain>
    </source>
</reference>
<accession>A0AA46A486</accession>
<gene>
    <name evidence="4" type="ORF">JHX88_02425</name>
    <name evidence="3" type="ORF">SAMN05421772_101561</name>
</gene>
<feature type="compositionally biased region" description="Low complexity" evidence="1">
    <location>
        <begin position="375"/>
        <end position="387"/>
    </location>
</feature>
<dbReference type="EMBL" id="CP067140">
    <property type="protein sequence ID" value="WCR03652.1"/>
    <property type="molecule type" value="Genomic_DNA"/>
</dbReference>
<evidence type="ECO:0000313" key="5">
    <source>
        <dbReference type="Proteomes" id="UP000186216"/>
    </source>
</evidence>
<feature type="compositionally biased region" description="Polar residues" evidence="1">
    <location>
        <begin position="209"/>
        <end position="223"/>
    </location>
</feature>
<dbReference type="Proteomes" id="UP000186216">
    <property type="component" value="Unassembled WGS sequence"/>
</dbReference>
<sequence length="428" mass="43558">MRLIRTGFLATLALCAAGGQVAAQPDAKVLVLGSSLPETLAPIADNAVLVPADGVVDEVAKTRAELIYVGSPLAGDVDGTSALPMLLAELPADRATTVVVNSCGWEGQALDHAELTAALADRTEVTLAIPREANGCDAEGLASAFVTAAGLENAERRAALQDGGYLLEEAKPEAASPMGGLVISALPAEAMAVSDAPKVILASSDPTASRDTVVSAPDTNVSASPADPIATRRPGGPEPSIIVGDLAVLVAADARGPLGLPHQAREAIRQRDPAMFNRLLSRGAFDPEEAQMVAGIQTELARMNCYKGGIDGDWGSGSASALRRYFEALGSAQAAAEPEIGLYRTIIRNEAVQCPDVQPVARAAPTRSSGGGARGTRSTPTRTGSSGQATAPAASRSSGQSSGGSQDSSSSRRTISTNPSMLGTGAFR</sequence>
<keyword evidence="6" id="KW-1185">Reference proteome</keyword>
<feature type="compositionally biased region" description="Low complexity" evidence="1">
    <location>
        <begin position="395"/>
        <end position="413"/>
    </location>
</feature>
<feature type="region of interest" description="Disordered" evidence="1">
    <location>
        <begin position="361"/>
        <end position="428"/>
    </location>
</feature>
<protein>
    <recommendedName>
        <fullName evidence="7">Caspase domain-containing protein</fullName>
    </recommendedName>
</protein>
<evidence type="ECO:0000256" key="2">
    <source>
        <dbReference type="SAM" id="SignalP"/>
    </source>
</evidence>
<feature type="signal peptide" evidence="2">
    <location>
        <begin position="1"/>
        <end position="23"/>
    </location>
</feature>
<keyword evidence="2" id="KW-0732">Signal</keyword>
<evidence type="ECO:0008006" key="7">
    <source>
        <dbReference type="Google" id="ProtNLM"/>
    </source>
</evidence>
<feature type="region of interest" description="Disordered" evidence="1">
    <location>
        <begin position="209"/>
        <end position="236"/>
    </location>
</feature>
<evidence type="ECO:0000256" key="1">
    <source>
        <dbReference type="SAM" id="MobiDB-lite"/>
    </source>
</evidence>
<proteinExistence type="predicted"/>
<evidence type="ECO:0000313" key="6">
    <source>
        <dbReference type="Proteomes" id="UP001215549"/>
    </source>
</evidence>
<evidence type="ECO:0000313" key="4">
    <source>
        <dbReference type="EMBL" id="WCR03652.1"/>
    </source>
</evidence>
<reference evidence="4 6" key="2">
    <citation type="submission" date="2021-01" db="EMBL/GenBank/DDBJ databases">
        <title>Biogeographic distribution of Paracoccus.</title>
        <authorList>
            <person name="Hollensteiner J."/>
            <person name="Leineberger J."/>
            <person name="Brinkhoff T."/>
            <person name="Daniel R."/>
        </authorList>
    </citation>
    <scope>NUCLEOTIDE SEQUENCE [LARGE SCALE GENOMIC DNA]</scope>
    <source>
        <strain evidence="4 6">DSM 18447</strain>
    </source>
</reference>
<dbReference type="AlphaFoldDB" id="A0AA46A486"/>
<feature type="chain" id="PRO_5041304747" description="Caspase domain-containing protein" evidence="2">
    <location>
        <begin position="24"/>
        <end position="428"/>
    </location>
</feature>
<name>A0AA46A486_9RHOB</name>
<dbReference type="EMBL" id="FTOU01000001">
    <property type="protein sequence ID" value="SIS57302.1"/>
    <property type="molecule type" value="Genomic_DNA"/>
</dbReference>
<dbReference type="Proteomes" id="UP001215549">
    <property type="component" value="Chromosome"/>
</dbReference>
<organism evidence="3 5">
    <name type="scientific">Paracoccus saliphilus</name>
    <dbReference type="NCBI Taxonomy" id="405559"/>
    <lineage>
        <taxon>Bacteria</taxon>
        <taxon>Pseudomonadati</taxon>
        <taxon>Pseudomonadota</taxon>
        <taxon>Alphaproteobacteria</taxon>
        <taxon>Rhodobacterales</taxon>
        <taxon>Paracoccaceae</taxon>
        <taxon>Paracoccus</taxon>
    </lineage>
</organism>
<evidence type="ECO:0000313" key="3">
    <source>
        <dbReference type="EMBL" id="SIS57302.1"/>
    </source>
</evidence>